<dbReference type="InterPro" id="IPR053213">
    <property type="entry name" value="RLP29"/>
</dbReference>
<feature type="signal peptide" evidence="1">
    <location>
        <begin position="1"/>
        <end position="21"/>
    </location>
</feature>
<dbReference type="FunFam" id="3.80.10.10:FF:000363">
    <property type="entry name" value="Leucine-rich repeat family protein"/>
    <property type="match status" value="1"/>
</dbReference>
<sequence length="240" mass="25346">MGTKIGIFLLIIFMQISISYQNTDLVILMALQAAWPNTTLNWKGSDPCDGTWLGIGCTNSRVTSLILSSMGLTGGLPGDIGEFTELQILDLSYNTGLTGTLTPAIGNLNKLTNLVIVGCGFTGPIPSTIGNLERLLYMSLNSNGFTGPIPATFGNLKNIYWLDLSANKLTGSLPVSDGLTPGLDLLTNIKHLLFDHNQFSGSIPSTVGFLQSLEIISEAAAWCLALATSSCVLAATLDSS</sequence>
<reference evidence="2 3" key="1">
    <citation type="journal article" date="2018" name="Mol. Plant">
        <title>The genome of Artemisia annua provides insight into the evolution of Asteraceae family and artemisinin biosynthesis.</title>
        <authorList>
            <person name="Shen Q."/>
            <person name="Zhang L."/>
            <person name="Liao Z."/>
            <person name="Wang S."/>
            <person name="Yan T."/>
            <person name="Shi P."/>
            <person name="Liu M."/>
            <person name="Fu X."/>
            <person name="Pan Q."/>
            <person name="Wang Y."/>
            <person name="Lv Z."/>
            <person name="Lu X."/>
            <person name="Zhang F."/>
            <person name="Jiang W."/>
            <person name="Ma Y."/>
            <person name="Chen M."/>
            <person name="Hao X."/>
            <person name="Li L."/>
            <person name="Tang Y."/>
            <person name="Lv G."/>
            <person name="Zhou Y."/>
            <person name="Sun X."/>
            <person name="Brodelius P.E."/>
            <person name="Rose J.K.C."/>
            <person name="Tang K."/>
        </authorList>
    </citation>
    <scope>NUCLEOTIDE SEQUENCE [LARGE SCALE GENOMIC DNA]</scope>
    <source>
        <strain evidence="3">cv. Huhao1</strain>
        <tissue evidence="2">Leaf</tissue>
    </source>
</reference>
<comment type="caution">
    <text evidence="2">The sequence shown here is derived from an EMBL/GenBank/DDBJ whole genome shotgun (WGS) entry which is preliminary data.</text>
</comment>
<dbReference type="PANTHER" id="PTHR48009">
    <property type="entry name" value="LEUCINE-RICH REPEAT (LRR) FAMILY PROTEIN"/>
    <property type="match status" value="1"/>
</dbReference>
<dbReference type="Gene3D" id="3.80.10.10">
    <property type="entry name" value="Ribonuclease Inhibitor"/>
    <property type="match status" value="2"/>
</dbReference>
<dbReference type="GO" id="GO:0016301">
    <property type="term" value="F:kinase activity"/>
    <property type="evidence" value="ECO:0007669"/>
    <property type="project" value="UniProtKB-KW"/>
</dbReference>
<dbReference type="SUPFAM" id="SSF52058">
    <property type="entry name" value="L domain-like"/>
    <property type="match status" value="1"/>
</dbReference>
<evidence type="ECO:0000313" key="3">
    <source>
        <dbReference type="Proteomes" id="UP000245207"/>
    </source>
</evidence>
<accession>A0A2U1NYZ2</accession>
<dbReference type="EMBL" id="PKPP01001952">
    <property type="protein sequence ID" value="PWA78711.1"/>
    <property type="molecule type" value="Genomic_DNA"/>
</dbReference>
<dbReference type="PANTHER" id="PTHR48009:SF4">
    <property type="entry name" value="LEUCINE-RICH REPEAT (LRR) FAMILY PROTEIN"/>
    <property type="match status" value="1"/>
</dbReference>
<name>A0A2U1NYZ2_ARTAN</name>
<dbReference type="AlphaFoldDB" id="A0A2U1NYZ2"/>
<keyword evidence="1" id="KW-0732">Signal</keyword>
<dbReference type="Proteomes" id="UP000245207">
    <property type="component" value="Unassembled WGS sequence"/>
</dbReference>
<dbReference type="STRING" id="35608.A0A2U1NYZ2"/>
<dbReference type="OrthoDB" id="2015206at2759"/>
<keyword evidence="2" id="KW-0808">Transferase</keyword>
<protein>
    <submittedName>
        <fullName evidence="2">Serine/threonine/dual specificity protein kinase, catalytic domain-containing protein</fullName>
    </submittedName>
</protein>
<dbReference type="Pfam" id="PF00560">
    <property type="entry name" value="LRR_1"/>
    <property type="match status" value="3"/>
</dbReference>
<evidence type="ECO:0000256" key="1">
    <source>
        <dbReference type="SAM" id="SignalP"/>
    </source>
</evidence>
<keyword evidence="2" id="KW-0418">Kinase</keyword>
<organism evidence="2 3">
    <name type="scientific">Artemisia annua</name>
    <name type="common">Sweet wormwood</name>
    <dbReference type="NCBI Taxonomy" id="35608"/>
    <lineage>
        <taxon>Eukaryota</taxon>
        <taxon>Viridiplantae</taxon>
        <taxon>Streptophyta</taxon>
        <taxon>Embryophyta</taxon>
        <taxon>Tracheophyta</taxon>
        <taxon>Spermatophyta</taxon>
        <taxon>Magnoliopsida</taxon>
        <taxon>eudicotyledons</taxon>
        <taxon>Gunneridae</taxon>
        <taxon>Pentapetalae</taxon>
        <taxon>asterids</taxon>
        <taxon>campanulids</taxon>
        <taxon>Asterales</taxon>
        <taxon>Asteraceae</taxon>
        <taxon>Asteroideae</taxon>
        <taxon>Anthemideae</taxon>
        <taxon>Artemisiinae</taxon>
        <taxon>Artemisia</taxon>
    </lineage>
</organism>
<dbReference type="InterPro" id="IPR032675">
    <property type="entry name" value="LRR_dom_sf"/>
</dbReference>
<dbReference type="InterPro" id="IPR001611">
    <property type="entry name" value="Leu-rich_rpt"/>
</dbReference>
<gene>
    <name evidence="2" type="ORF">CTI12_AA098740</name>
</gene>
<feature type="chain" id="PRO_5015420240" evidence="1">
    <location>
        <begin position="22"/>
        <end position="240"/>
    </location>
</feature>
<keyword evidence="3" id="KW-1185">Reference proteome</keyword>
<proteinExistence type="predicted"/>
<evidence type="ECO:0000313" key="2">
    <source>
        <dbReference type="EMBL" id="PWA78711.1"/>
    </source>
</evidence>